<sequence>MTATGLGLNEDSNVLLTLSCSAVGNQQPITNHHWNEHMTLDDCDRIFDRALSSETEAEFCHAVAPLFDHYKILSLNWGTGSIFWRARIVQGTPFKNLIEMNYPPAHVARVGRLNDAGSPCFYVAARKETAIAEVDAEEGHLVQLAGFRVREGNPVRLALVGEFSNVQKVGYMHFGGTDPDMGITRLMNSMPPHDALKLIYIDKFFAHVLADTDANKRNYLMSRALTRAIYSKGKADGIAFPSVKDRGGFNIGVKPDPTDKCFNNVCCMIVRVLKKRRFGVLQFEMEKSANSLDIESNFVWDDSPAGQRFAIYGLKKEEFELAKSPNDPNALLDVLHRGRT</sequence>
<evidence type="ECO:0000313" key="3">
    <source>
        <dbReference type="Proteomes" id="UP000594380"/>
    </source>
</evidence>
<name>A0A7Y6N2I3_9BURK</name>
<reference evidence="2 3" key="1">
    <citation type="submission" date="2020-02" db="EMBL/GenBank/DDBJ databases">
        <title>Paraburkholderia simonii sp. nov. and Paraburkholderia youngii sp. nov. Brazilian and Mexican Mimosa-associated rhizobia.</title>
        <authorList>
            <person name="Mavima L."/>
            <person name="Beukes C.W."/>
            <person name="Chan W.Y."/>
            <person name="Palmer M."/>
            <person name="De Meyer S.E."/>
            <person name="James E.K."/>
            <person name="Venter S.N."/>
            <person name="Steenkamp E.T."/>
        </authorList>
    </citation>
    <scope>NUCLEOTIDE SEQUENCE [LARGE SCALE GENOMIC DNA]</scope>
    <source>
        <strain evidence="2 3">JPY169</strain>
    </source>
</reference>
<feature type="domain" description="RES" evidence="1">
    <location>
        <begin position="83"/>
        <end position="255"/>
    </location>
</feature>
<gene>
    <name evidence="2" type="ORF">G5S42_28410</name>
</gene>
<evidence type="ECO:0000259" key="1">
    <source>
        <dbReference type="Pfam" id="PF08808"/>
    </source>
</evidence>
<organism evidence="2 3">
    <name type="scientific">Paraburkholderia youngii</name>
    <dbReference type="NCBI Taxonomy" id="2782701"/>
    <lineage>
        <taxon>Bacteria</taxon>
        <taxon>Pseudomonadati</taxon>
        <taxon>Pseudomonadota</taxon>
        <taxon>Betaproteobacteria</taxon>
        <taxon>Burkholderiales</taxon>
        <taxon>Burkholderiaceae</taxon>
        <taxon>Paraburkholderia</taxon>
    </lineage>
</organism>
<dbReference type="Proteomes" id="UP000594380">
    <property type="component" value="Unassembled WGS sequence"/>
</dbReference>
<dbReference type="Pfam" id="PF08808">
    <property type="entry name" value="RES"/>
    <property type="match status" value="1"/>
</dbReference>
<dbReference type="InterPro" id="IPR014914">
    <property type="entry name" value="RES_dom"/>
</dbReference>
<proteinExistence type="predicted"/>
<comment type="caution">
    <text evidence="2">The sequence shown here is derived from an EMBL/GenBank/DDBJ whole genome shotgun (WGS) entry which is preliminary data.</text>
</comment>
<dbReference type="EMBL" id="JAALDK010000001">
    <property type="protein sequence ID" value="NUY03545.1"/>
    <property type="molecule type" value="Genomic_DNA"/>
</dbReference>
<protein>
    <submittedName>
        <fullName evidence="2">RES family NAD+ phosphorylase</fullName>
    </submittedName>
</protein>
<evidence type="ECO:0000313" key="2">
    <source>
        <dbReference type="EMBL" id="NUY03545.1"/>
    </source>
</evidence>
<accession>A0A7Y6N2I3</accession>
<dbReference type="AlphaFoldDB" id="A0A7Y6N2I3"/>